<dbReference type="PANTHER" id="PTHR30503:SF3">
    <property type="entry name" value="INNER MEMBRANE PROTEIN YEDI"/>
    <property type="match status" value="1"/>
</dbReference>
<feature type="transmembrane region" description="Helical" evidence="1">
    <location>
        <begin position="282"/>
        <end position="304"/>
    </location>
</feature>
<accession>A0ABV6PFZ5</accession>
<reference evidence="2 3" key="1">
    <citation type="submission" date="2024-09" db="EMBL/GenBank/DDBJ databases">
        <authorList>
            <person name="Sun Q."/>
            <person name="Mori K."/>
        </authorList>
    </citation>
    <scope>NUCLEOTIDE SEQUENCE [LARGE SCALE GENOMIC DNA]</scope>
    <source>
        <strain evidence="2 3">NCAIM B.02537</strain>
    </source>
</reference>
<keyword evidence="1" id="KW-0812">Transmembrane</keyword>
<dbReference type="RefSeq" id="WP_379479501.1">
    <property type="nucleotide sequence ID" value="NZ_JBHLTL010000001.1"/>
</dbReference>
<feature type="transmembrane region" description="Helical" evidence="1">
    <location>
        <begin position="76"/>
        <end position="94"/>
    </location>
</feature>
<keyword evidence="3" id="KW-1185">Reference proteome</keyword>
<dbReference type="PIRSF" id="PIRSF016660">
    <property type="entry name" value="YedI"/>
    <property type="match status" value="1"/>
</dbReference>
<sequence>MPTGLVALLDDISVIAKAAAASIDDVGMAAAKAGTKAAGVVIDDAAVTPTYVTQFTPDRELPIIWKIAKGSLFNKLVLLLPGALLISQFLPWAMTPLLMIGGLFLCYEGAEKIMEKLGGEEHGQTLDDPISDIAAFEQERVSGAVRTDLILSAEIMAIALAEIADSPILERGVVLALVGVVITVLVYGAVALIVKMDDIGLHMVENRRTKAARAVGRGLLLAMPKVLAVLSVVGTAAMLWVGGGIIVHGLHELGVHAPSDAAHAVQHAVEQATGPLGAVLGWLTYAVASAVVGLALGWLVAVSFHGGQKLFRRPAPST</sequence>
<proteinExistence type="predicted"/>
<feature type="transmembrane region" description="Helical" evidence="1">
    <location>
        <begin position="173"/>
        <end position="194"/>
    </location>
</feature>
<evidence type="ECO:0000256" key="1">
    <source>
        <dbReference type="SAM" id="Phobius"/>
    </source>
</evidence>
<keyword evidence="1" id="KW-1133">Transmembrane helix</keyword>
<comment type="caution">
    <text evidence="2">The sequence shown here is derived from an EMBL/GenBank/DDBJ whole genome shotgun (WGS) entry which is preliminary data.</text>
</comment>
<gene>
    <name evidence="2" type="ORF">ACFFF7_00995</name>
</gene>
<evidence type="ECO:0000313" key="3">
    <source>
        <dbReference type="Proteomes" id="UP001589943"/>
    </source>
</evidence>
<feature type="transmembrane region" description="Helical" evidence="1">
    <location>
        <begin position="215"/>
        <end position="241"/>
    </location>
</feature>
<dbReference type="Proteomes" id="UP001589943">
    <property type="component" value="Unassembled WGS sequence"/>
</dbReference>
<dbReference type="Pfam" id="PF05661">
    <property type="entry name" value="DUF808"/>
    <property type="match status" value="1"/>
</dbReference>
<dbReference type="InterPro" id="IPR008526">
    <property type="entry name" value="YedI"/>
</dbReference>
<dbReference type="EMBL" id="JBHLTL010000001">
    <property type="protein sequence ID" value="MFC0587983.1"/>
    <property type="molecule type" value="Genomic_DNA"/>
</dbReference>
<evidence type="ECO:0000313" key="2">
    <source>
        <dbReference type="EMBL" id="MFC0587983.1"/>
    </source>
</evidence>
<protein>
    <submittedName>
        <fullName evidence="2">DUF808 domain-containing protein</fullName>
    </submittedName>
</protein>
<organism evidence="2 3">
    <name type="scientific">Novosphingobium aquiterrae</name>
    <dbReference type="NCBI Taxonomy" id="624388"/>
    <lineage>
        <taxon>Bacteria</taxon>
        <taxon>Pseudomonadati</taxon>
        <taxon>Pseudomonadota</taxon>
        <taxon>Alphaproteobacteria</taxon>
        <taxon>Sphingomonadales</taxon>
        <taxon>Sphingomonadaceae</taxon>
        <taxon>Novosphingobium</taxon>
    </lineage>
</organism>
<keyword evidence="1" id="KW-0472">Membrane</keyword>
<name>A0ABV6PFZ5_9SPHN</name>
<dbReference type="PANTHER" id="PTHR30503">
    <property type="entry name" value="INNER MEMBRANE PROTEIN YEDI"/>
    <property type="match status" value="1"/>
</dbReference>